<sequence>MNSHPSRTARRRYGTHLSLTWWKPIVLIVVPPVAMIILQIILFTIVGLIDHGSAQEEAVGPLQLLAVNLSMGITGVLTVPLISRWAKVPWRTILSFPRAFDRRRLASYLLWALGATALANGSLALFAPGQTPWVGFGVTGTTAALLVVIMLTTPLAAVSEELMFRGAMMPAVASWVRPERIALALGAVVSSLAFAVTHLATDPWLFGYHVFLGLATAVMAIRSRGLEAPIGFHVANNTFTAALNTLLAGGGDFSVARTAGSGGPHLLIPAFFVLTLVLVVWRREGRAAELPMVRTRDAKTAR</sequence>
<feature type="transmembrane region" description="Helical" evidence="1">
    <location>
        <begin position="262"/>
        <end position="281"/>
    </location>
</feature>
<dbReference type="GO" id="GO:0008233">
    <property type="term" value="F:peptidase activity"/>
    <property type="evidence" value="ECO:0007669"/>
    <property type="project" value="UniProtKB-KW"/>
</dbReference>
<evidence type="ECO:0000256" key="1">
    <source>
        <dbReference type="SAM" id="Phobius"/>
    </source>
</evidence>
<proteinExistence type="predicted"/>
<dbReference type="Proteomes" id="UP001519290">
    <property type="component" value="Unassembled WGS sequence"/>
</dbReference>
<evidence type="ECO:0000313" key="4">
    <source>
        <dbReference type="Proteomes" id="UP001519290"/>
    </source>
</evidence>
<gene>
    <name evidence="3" type="ORF">JOF43_002808</name>
</gene>
<dbReference type="RefSeq" id="WP_245354114.1">
    <property type="nucleotide sequence ID" value="NZ_BAAAJW010000032.1"/>
</dbReference>
<dbReference type="EMBL" id="JAGIOD010000001">
    <property type="protein sequence ID" value="MBP2382851.1"/>
    <property type="molecule type" value="Genomic_DNA"/>
</dbReference>
<organism evidence="3 4">
    <name type="scientific">Brachybacterium sacelli</name>
    <dbReference type="NCBI Taxonomy" id="173364"/>
    <lineage>
        <taxon>Bacteria</taxon>
        <taxon>Bacillati</taxon>
        <taxon>Actinomycetota</taxon>
        <taxon>Actinomycetes</taxon>
        <taxon>Micrococcales</taxon>
        <taxon>Dermabacteraceae</taxon>
        <taxon>Brachybacterium</taxon>
    </lineage>
</organism>
<feature type="domain" description="CAAX prenyl protease 2/Lysostaphin resistance protein A-like" evidence="2">
    <location>
        <begin position="144"/>
        <end position="239"/>
    </location>
</feature>
<feature type="transmembrane region" description="Helical" evidence="1">
    <location>
        <begin position="206"/>
        <end position="223"/>
    </location>
</feature>
<keyword evidence="1" id="KW-0472">Membrane</keyword>
<accession>A0ABS4X314</accession>
<keyword evidence="1" id="KW-1133">Transmembrane helix</keyword>
<feature type="transmembrane region" description="Helical" evidence="1">
    <location>
        <begin position="61"/>
        <end position="85"/>
    </location>
</feature>
<keyword evidence="3" id="KW-0378">Hydrolase</keyword>
<dbReference type="Pfam" id="PF02517">
    <property type="entry name" value="Rce1-like"/>
    <property type="match status" value="1"/>
</dbReference>
<comment type="caution">
    <text evidence="3">The sequence shown here is derived from an EMBL/GenBank/DDBJ whole genome shotgun (WGS) entry which is preliminary data.</text>
</comment>
<keyword evidence="4" id="KW-1185">Reference proteome</keyword>
<evidence type="ECO:0000313" key="3">
    <source>
        <dbReference type="EMBL" id="MBP2382851.1"/>
    </source>
</evidence>
<feature type="transmembrane region" description="Helical" evidence="1">
    <location>
        <begin position="21"/>
        <end position="49"/>
    </location>
</feature>
<dbReference type="GO" id="GO:0006508">
    <property type="term" value="P:proteolysis"/>
    <property type="evidence" value="ECO:0007669"/>
    <property type="project" value="UniProtKB-KW"/>
</dbReference>
<feature type="transmembrane region" description="Helical" evidence="1">
    <location>
        <begin position="133"/>
        <end position="159"/>
    </location>
</feature>
<keyword evidence="3" id="KW-0645">Protease</keyword>
<name>A0ABS4X314_9MICO</name>
<reference evidence="3 4" key="1">
    <citation type="submission" date="2021-03" db="EMBL/GenBank/DDBJ databases">
        <title>Sequencing the genomes of 1000 actinobacteria strains.</title>
        <authorList>
            <person name="Klenk H.-P."/>
        </authorList>
    </citation>
    <scope>NUCLEOTIDE SEQUENCE [LARGE SCALE GENOMIC DNA]</scope>
    <source>
        <strain evidence="3 4">DSM 14566</strain>
    </source>
</reference>
<feature type="transmembrane region" description="Helical" evidence="1">
    <location>
        <begin position="105"/>
        <end position="127"/>
    </location>
</feature>
<feature type="transmembrane region" description="Helical" evidence="1">
    <location>
        <begin position="230"/>
        <end position="250"/>
    </location>
</feature>
<feature type="transmembrane region" description="Helical" evidence="1">
    <location>
        <begin position="180"/>
        <end position="200"/>
    </location>
</feature>
<dbReference type="InterPro" id="IPR003675">
    <property type="entry name" value="Rce1/LyrA-like_dom"/>
</dbReference>
<protein>
    <submittedName>
        <fullName evidence="3">Membrane protease YdiL (CAAX protease family)</fullName>
    </submittedName>
</protein>
<evidence type="ECO:0000259" key="2">
    <source>
        <dbReference type="Pfam" id="PF02517"/>
    </source>
</evidence>
<keyword evidence="1" id="KW-0812">Transmembrane</keyword>